<keyword evidence="2" id="KW-1185">Reference proteome</keyword>
<dbReference type="EMBL" id="CP001736">
    <property type="protein sequence ID" value="ADB34194.1"/>
    <property type="molecule type" value="Genomic_DNA"/>
</dbReference>
<sequence>MTAPIPRPHPRGETLPTSVTDAVQVLLCDADGNLFPSEEPAFAASAQVTNRFLTGLGVTGALSAEQLRRATTGMTFRRTALALAAEHGVHEVPDLEAWVDEEKRVVTAHLQRTLTPDRSVIDPLTELGRHLVLAAVSSSALTRLHTCLAATGLNELIRTELVFSAEDSLATPTSKPDPAIYRYACERLGIEPAAGLAVEDSVPGVRSAVAAGCPTIGNVVFVPAAERAQRIAALHDAGVLTVVSSWNELADLLLPALGHRAATAEVPVR</sequence>
<dbReference type="InterPro" id="IPR051806">
    <property type="entry name" value="HAD-like_SPP"/>
</dbReference>
<dbReference type="GO" id="GO:0050308">
    <property type="term" value="F:sugar-phosphatase activity"/>
    <property type="evidence" value="ECO:0007669"/>
    <property type="project" value="TreeGrafter"/>
</dbReference>
<dbReference type="NCBIfam" id="TIGR01509">
    <property type="entry name" value="HAD-SF-IA-v3"/>
    <property type="match status" value="1"/>
</dbReference>
<dbReference type="SUPFAM" id="SSF56784">
    <property type="entry name" value="HAD-like"/>
    <property type="match status" value="1"/>
</dbReference>
<evidence type="ECO:0000313" key="2">
    <source>
        <dbReference type="Proteomes" id="UP000007967"/>
    </source>
</evidence>
<dbReference type="Gene3D" id="3.40.50.1000">
    <property type="entry name" value="HAD superfamily/HAD-like"/>
    <property type="match status" value="1"/>
</dbReference>
<dbReference type="RefSeq" id="WP_012922748.1">
    <property type="nucleotide sequence ID" value="NC_013729.1"/>
</dbReference>
<gene>
    <name evidence="1" type="ordered locus">Kfla_5179</name>
</gene>
<accession>D2Q4T9</accession>
<dbReference type="CDD" id="cd07505">
    <property type="entry name" value="HAD_BPGM-like"/>
    <property type="match status" value="1"/>
</dbReference>
<protein>
    <submittedName>
        <fullName evidence="1">HAD-superfamily hydrolase, subfamily IA, variant 3</fullName>
    </submittedName>
</protein>
<name>D2Q4T9_KRIFD</name>
<dbReference type="PANTHER" id="PTHR43481">
    <property type="entry name" value="FRUCTOSE-1-PHOSPHATE PHOSPHATASE"/>
    <property type="match status" value="1"/>
</dbReference>
<dbReference type="AlphaFoldDB" id="D2Q4T9"/>
<reference evidence="1 2" key="2">
    <citation type="journal article" date="2010" name="Stand. Genomic Sci.">
        <title>Complete genome sequence of Kribbella flavida type strain (IFO 14399).</title>
        <authorList>
            <person name="Pukall R."/>
            <person name="Lapidus A."/>
            <person name="Glavina Del Rio T."/>
            <person name="Copeland A."/>
            <person name="Tice H."/>
            <person name="Cheng J.-F."/>
            <person name="Lucas S."/>
            <person name="Chen F."/>
            <person name="Nolan M."/>
            <person name="LaButti K."/>
            <person name="Pati A."/>
            <person name="Ivanova N."/>
            <person name="Mavrommatis K."/>
            <person name="Mikhailova N."/>
            <person name="Pitluck S."/>
            <person name="Bruce D."/>
            <person name="Goodwin L."/>
            <person name="Land M."/>
            <person name="Hauser L."/>
            <person name="Chang Y.-J."/>
            <person name="Jeffries C.D."/>
            <person name="Chen A."/>
            <person name="Palaniappan K."/>
            <person name="Chain P."/>
            <person name="Rohde M."/>
            <person name="Goeker M."/>
            <person name="Bristow J."/>
            <person name="Eisen J.A."/>
            <person name="Markowitz V."/>
            <person name="Hugenholtz P."/>
            <person name="Kyrpides N.C."/>
            <person name="Klenk H.-P."/>
            <person name="Brettin T."/>
        </authorList>
    </citation>
    <scope>NUCLEOTIDE SEQUENCE [LARGE SCALE GENOMIC DNA]</scope>
    <source>
        <strain evidence="2">DSM 17836 / JCM 10339 / NBRC 14399</strain>
    </source>
</reference>
<dbReference type="PANTHER" id="PTHR43481:SF4">
    <property type="entry name" value="GLYCEROL-1-PHOSPHATE PHOSPHOHYDROLASE 1-RELATED"/>
    <property type="match status" value="1"/>
</dbReference>
<dbReference type="STRING" id="479435.Kfla_5179"/>
<dbReference type="Proteomes" id="UP000007967">
    <property type="component" value="Chromosome"/>
</dbReference>
<proteinExistence type="predicted"/>
<organism evidence="1 2">
    <name type="scientific">Kribbella flavida (strain DSM 17836 / JCM 10339 / NBRC 14399)</name>
    <dbReference type="NCBI Taxonomy" id="479435"/>
    <lineage>
        <taxon>Bacteria</taxon>
        <taxon>Bacillati</taxon>
        <taxon>Actinomycetota</taxon>
        <taxon>Actinomycetes</taxon>
        <taxon>Propionibacteriales</taxon>
        <taxon>Kribbellaceae</taxon>
        <taxon>Kribbella</taxon>
    </lineage>
</organism>
<evidence type="ECO:0000313" key="1">
    <source>
        <dbReference type="EMBL" id="ADB34194.1"/>
    </source>
</evidence>
<dbReference type="HOGENOM" id="CLU_045011_14_1_11"/>
<dbReference type="InterPro" id="IPR036412">
    <property type="entry name" value="HAD-like_sf"/>
</dbReference>
<dbReference type="Pfam" id="PF00702">
    <property type="entry name" value="Hydrolase"/>
    <property type="match status" value="1"/>
</dbReference>
<dbReference type="KEGG" id="kfl:Kfla_5179"/>
<reference evidence="2" key="1">
    <citation type="submission" date="2009-09" db="EMBL/GenBank/DDBJ databases">
        <title>The complete genome of Kribbella flavida DSM 17836.</title>
        <authorList>
            <consortium name="US DOE Joint Genome Institute (JGI-PGF)"/>
            <person name="Lucas S."/>
            <person name="Copeland A."/>
            <person name="Lapidus A."/>
            <person name="Glavina del Rio T."/>
            <person name="Dalin E."/>
            <person name="Tice H."/>
            <person name="Bruce D."/>
            <person name="Goodwin L."/>
            <person name="Pitluck S."/>
            <person name="Kyrpides N."/>
            <person name="Mavromatis K."/>
            <person name="Ivanova N."/>
            <person name="Saunders E."/>
            <person name="Brettin T."/>
            <person name="Detter J.C."/>
            <person name="Han C."/>
            <person name="Larimer F."/>
            <person name="Land M."/>
            <person name="Hauser L."/>
            <person name="Markowitz V."/>
            <person name="Cheng J.-F."/>
            <person name="Hugenholtz P."/>
            <person name="Woyke T."/>
            <person name="Wu D."/>
            <person name="Pukall R."/>
            <person name="Klenk H.-P."/>
            <person name="Eisen J.A."/>
        </authorList>
    </citation>
    <scope>NUCLEOTIDE SEQUENCE [LARGE SCALE GENOMIC DNA]</scope>
    <source>
        <strain evidence="2">DSM 17836 / JCM 10339 / NBRC 14399</strain>
    </source>
</reference>
<dbReference type="SFLD" id="SFLDS00003">
    <property type="entry name" value="Haloacid_Dehalogenase"/>
    <property type="match status" value="1"/>
</dbReference>
<dbReference type="InterPro" id="IPR023198">
    <property type="entry name" value="PGP-like_dom2"/>
</dbReference>
<dbReference type="InterPro" id="IPR006439">
    <property type="entry name" value="HAD-SF_hydro_IA"/>
</dbReference>
<dbReference type="eggNOG" id="COG0637">
    <property type="taxonomic scope" value="Bacteria"/>
</dbReference>
<dbReference type="Gene3D" id="1.10.150.240">
    <property type="entry name" value="Putative phosphatase, domain 2"/>
    <property type="match status" value="1"/>
</dbReference>
<keyword evidence="1" id="KW-0378">Hydrolase</keyword>
<dbReference type="InterPro" id="IPR023214">
    <property type="entry name" value="HAD_sf"/>
</dbReference>
<dbReference type="SFLD" id="SFLDG01129">
    <property type="entry name" value="C1.5:_HAD__Beta-PGM__Phosphata"/>
    <property type="match status" value="1"/>
</dbReference>